<name>A0AAV9MS46_9EURO</name>
<dbReference type="InterPro" id="IPR016163">
    <property type="entry name" value="Ald_DH_C"/>
</dbReference>
<dbReference type="FunFam" id="3.40.605.10:FF:000012">
    <property type="entry name" value="NAD-dependent succinate-semialdehyde dehydrogenase"/>
    <property type="match status" value="1"/>
</dbReference>
<organism evidence="5 6">
    <name type="scientific">Exophiala bonariae</name>
    <dbReference type="NCBI Taxonomy" id="1690606"/>
    <lineage>
        <taxon>Eukaryota</taxon>
        <taxon>Fungi</taxon>
        <taxon>Dikarya</taxon>
        <taxon>Ascomycota</taxon>
        <taxon>Pezizomycotina</taxon>
        <taxon>Eurotiomycetes</taxon>
        <taxon>Chaetothyriomycetidae</taxon>
        <taxon>Chaetothyriales</taxon>
        <taxon>Herpotrichiellaceae</taxon>
        <taxon>Exophiala</taxon>
    </lineage>
</organism>
<dbReference type="GO" id="GO:0009450">
    <property type="term" value="P:gamma-aminobutyric acid catabolic process"/>
    <property type="evidence" value="ECO:0007669"/>
    <property type="project" value="TreeGrafter"/>
</dbReference>
<dbReference type="CDD" id="cd07105">
    <property type="entry name" value="ALDH_SaliADH"/>
    <property type="match status" value="1"/>
</dbReference>
<evidence type="ECO:0000313" key="6">
    <source>
        <dbReference type="Proteomes" id="UP001358417"/>
    </source>
</evidence>
<dbReference type="PANTHER" id="PTHR43353:SF6">
    <property type="entry name" value="CYTOPLASMIC ALDEHYDE DEHYDROGENASE (EUROFUNG)"/>
    <property type="match status" value="1"/>
</dbReference>
<gene>
    <name evidence="5" type="ORF">LTR84_011939</name>
</gene>
<sequence>MVGLGDDMNHEMDKVPLHIAGKRVYTDCQFQTINPATGGVIATVSGASVNDANLAVASAQASFRGWSESKPGERRTIFMRAADILEQRASQYCKYMQDETGADLVWCMFNIRTSAELLRDIAGRIAGIRGFIPATSDKGTTALVYQEPWGVILAIAPWNAPYILGFRSVAYALAAGNTCVLKGSELSPHCMFAIASIFEEAGLPQGCLNALYHRAEDAAEITRALIQHPAVKKINFTGSTTVGRTIAKVAGENLKPVLMELGGKASTIILEDADLRQGAIACAQGAFLHGGQICMSCERIIVQSSVADAFLRELESATKNLLGQGDGTQLMVSQKAADKINDLVQQAISSGAEPLIGSAASAKLAQGPRLKPVVLKHVTKEMDLYYTESFGPVVIIVTVDNEEQALAVANDTEYGLSAAVFTRNLHKALRLAKKIESGAVHINGMTVHDEPTLPHGGVKNSGFGRFGSEFGLQEFLKTKTVTFQN</sequence>
<dbReference type="PANTHER" id="PTHR43353">
    <property type="entry name" value="SUCCINATE-SEMIALDEHYDE DEHYDROGENASE, MITOCHONDRIAL"/>
    <property type="match status" value="1"/>
</dbReference>
<evidence type="ECO:0000259" key="4">
    <source>
        <dbReference type="Pfam" id="PF00171"/>
    </source>
</evidence>
<accession>A0AAV9MS46</accession>
<dbReference type="RefSeq" id="XP_064699885.1">
    <property type="nucleotide sequence ID" value="XM_064855466.1"/>
</dbReference>
<dbReference type="InterPro" id="IPR016162">
    <property type="entry name" value="Ald_DH_N"/>
</dbReference>
<comment type="similarity">
    <text evidence="1">Belongs to the aldehyde dehydrogenase family.</text>
</comment>
<dbReference type="Proteomes" id="UP001358417">
    <property type="component" value="Unassembled WGS sequence"/>
</dbReference>
<evidence type="ECO:0000256" key="1">
    <source>
        <dbReference type="ARBA" id="ARBA00009986"/>
    </source>
</evidence>
<dbReference type="InterPro" id="IPR050740">
    <property type="entry name" value="Aldehyde_DH_Superfamily"/>
</dbReference>
<dbReference type="Gene3D" id="3.40.309.10">
    <property type="entry name" value="Aldehyde Dehydrogenase, Chain A, domain 2"/>
    <property type="match status" value="1"/>
</dbReference>
<dbReference type="Gene3D" id="3.40.605.10">
    <property type="entry name" value="Aldehyde Dehydrogenase, Chain A, domain 1"/>
    <property type="match status" value="1"/>
</dbReference>
<dbReference type="EMBL" id="JAVRRD010000061">
    <property type="protein sequence ID" value="KAK5043497.1"/>
    <property type="molecule type" value="Genomic_DNA"/>
</dbReference>
<protein>
    <recommendedName>
        <fullName evidence="4">Aldehyde dehydrogenase domain-containing protein</fullName>
    </recommendedName>
</protein>
<keyword evidence="6" id="KW-1185">Reference proteome</keyword>
<keyword evidence="3" id="KW-0560">Oxidoreductase</keyword>
<evidence type="ECO:0000313" key="5">
    <source>
        <dbReference type="EMBL" id="KAK5043497.1"/>
    </source>
</evidence>
<dbReference type="GeneID" id="89980088"/>
<evidence type="ECO:0000256" key="3">
    <source>
        <dbReference type="ARBA" id="ARBA00023002"/>
    </source>
</evidence>
<dbReference type="InterPro" id="IPR015590">
    <property type="entry name" value="Aldehyde_DH_dom"/>
</dbReference>
<dbReference type="GO" id="GO:0004777">
    <property type="term" value="F:succinate-semialdehyde dehydrogenase (NAD+) activity"/>
    <property type="evidence" value="ECO:0007669"/>
    <property type="project" value="TreeGrafter"/>
</dbReference>
<comment type="caution">
    <text evidence="5">The sequence shown here is derived from an EMBL/GenBank/DDBJ whole genome shotgun (WGS) entry which is preliminary data.</text>
</comment>
<dbReference type="Pfam" id="PF00171">
    <property type="entry name" value="Aldedh"/>
    <property type="match status" value="1"/>
</dbReference>
<dbReference type="SUPFAM" id="SSF53720">
    <property type="entry name" value="ALDH-like"/>
    <property type="match status" value="1"/>
</dbReference>
<keyword evidence="2" id="KW-0521">NADP</keyword>
<reference evidence="5 6" key="1">
    <citation type="submission" date="2023-08" db="EMBL/GenBank/DDBJ databases">
        <title>Black Yeasts Isolated from many extreme environments.</title>
        <authorList>
            <person name="Coleine C."/>
            <person name="Stajich J.E."/>
            <person name="Selbmann L."/>
        </authorList>
    </citation>
    <scope>NUCLEOTIDE SEQUENCE [LARGE SCALE GENOMIC DNA]</scope>
    <source>
        <strain evidence="5 6">CCFEE 5792</strain>
    </source>
</reference>
<proteinExistence type="inferred from homology"/>
<dbReference type="InterPro" id="IPR016161">
    <property type="entry name" value="Ald_DH/histidinol_DH"/>
</dbReference>
<feature type="domain" description="Aldehyde dehydrogenase" evidence="4">
    <location>
        <begin position="29"/>
        <end position="481"/>
    </location>
</feature>
<dbReference type="AlphaFoldDB" id="A0AAV9MS46"/>
<evidence type="ECO:0000256" key="2">
    <source>
        <dbReference type="ARBA" id="ARBA00022857"/>
    </source>
</evidence>